<organism evidence="1 2">
    <name type="scientific">Neisseria gonorrhoeae</name>
    <dbReference type="NCBI Taxonomy" id="485"/>
    <lineage>
        <taxon>Bacteria</taxon>
        <taxon>Pseudomonadati</taxon>
        <taxon>Pseudomonadota</taxon>
        <taxon>Betaproteobacteria</taxon>
        <taxon>Neisseriales</taxon>
        <taxon>Neisseriaceae</taxon>
        <taxon>Neisseria</taxon>
    </lineage>
</organism>
<name>A0AB74ESG6_NEIGO</name>
<reference evidence="1 2" key="1">
    <citation type="submission" date="2016-09" db="EMBL/GenBank/DDBJ databases">
        <authorList>
            <person name="Kumanski S."/>
            <person name="Beatrice B."/>
        </authorList>
    </citation>
    <scope>NUCLEOTIDE SEQUENCE [LARGE SCALE GENOMIC DNA]</scope>
    <source>
        <strain evidence="1">Mankind</strain>
    </source>
</reference>
<comment type="caution">
    <text evidence="1">The sequence shown here is derived from an EMBL/GenBank/DDBJ whole genome shotgun (WGS) entry which is preliminary data.</text>
</comment>
<gene>
    <name evidence="1" type="ORF">ESCNG_20171</name>
</gene>
<accession>A0AB74ESG6</accession>
<dbReference type="RefSeq" id="WP_003704415.1">
    <property type="nucleotide sequence ID" value="NZ_AP018377.1"/>
</dbReference>
<proteinExistence type="predicted"/>
<evidence type="ECO:0000313" key="1">
    <source>
        <dbReference type="EMBL" id="SCW11380.1"/>
    </source>
</evidence>
<sequence>MCCVGLPYQNKDFRNMRLSDYILNNKININNLSDKQVQEIIDYFSSEIDDWLLASEKELKDYDVYLYKLVLDGQQYVQGIRKSVLYDFLMENQKDS</sequence>
<dbReference type="AlphaFoldDB" id="A0AB74ESG6"/>
<dbReference type="GeneID" id="86930460"/>
<evidence type="ECO:0000313" key="2">
    <source>
        <dbReference type="Proteomes" id="UP000182484"/>
    </source>
</evidence>
<dbReference type="EMBL" id="FMTB01000012">
    <property type="protein sequence ID" value="SCW11380.1"/>
    <property type="molecule type" value="Genomic_DNA"/>
</dbReference>
<protein>
    <submittedName>
        <fullName evidence="1">Uncharacterized protein</fullName>
    </submittedName>
</protein>
<dbReference type="Proteomes" id="UP000182484">
    <property type="component" value="Unassembled WGS sequence"/>
</dbReference>